<evidence type="ECO:0000313" key="1">
    <source>
        <dbReference type="EMBL" id="TDB94627.1"/>
    </source>
</evidence>
<protein>
    <submittedName>
        <fullName evidence="1">Uncharacterized protein</fullName>
    </submittedName>
</protein>
<reference evidence="1 2" key="1">
    <citation type="submission" date="2019-02" db="EMBL/GenBank/DDBJ databases">
        <title>Draft genome sequences of novel Actinobacteria.</title>
        <authorList>
            <person name="Sahin N."/>
            <person name="Ay H."/>
            <person name="Saygin H."/>
        </authorList>
    </citation>
    <scope>NUCLEOTIDE SEQUENCE [LARGE SCALE GENOMIC DNA]</scope>
    <source>
        <strain evidence="1 2">JCM 30529</strain>
    </source>
</reference>
<comment type="caution">
    <text evidence="1">The sequence shown here is derived from an EMBL/GenBank/DDBJ whole genome shotgun (WGS) entry which is preliminary data.</text>
</comment>
<organism evidence="1 2">
    <name type="scientific">Micromonospora fluostatini</name>
    <dbReference type="NCBI Taxonomy" id="1629071"/>
    <lineage>
        <taxon>Bacteria</taxon>
        <taxon>Bacillati</taxon>
        <taxon>Actinomycetota</taxon>
        <taxon>Actinomycetes</taxon>
        <taxon>Micromonosporales</taxon>
        <taxon>Micromonosporaceae</taxon>
        <taxon>Micromonospora</taxon>
    </lineage>
</organism>
<keyword evidence="2" id="KW-1185">Reference proteome</keyword>
<evidence type="ECO:0000313" key="2">
    <source>
        <dbReference type="Proteomes" id="UP000295626"/>
    </source>
</evidence>
<gene>
    <name evidence="1" type="ORF">E1091_10820</name>
</gene>
<dbReference type="Proteomes" id="UP000295626">
    <property type="component" value="Unassembled WGS sequence"/>
</dbReference>
<sequence length="60" mass="6409">MDVGDPTAALRRLARRHAGLVVAARLERKGCQFWLAGSTGPRALTPPVPLTTAVSTLRLD</sequence>
<proteinExistence type="predicted"/>
<dbReference type="EMBL" id="SMKE01000349">
    <property type="protein sequence ID" value="TDB94627.1"/>
    <property type="molecule type" value="Genomic_DNA"/>
</dbReference>
<accession>A0ABY2DGK5</accession>
<name>A0ABY2DGK5_9ACTN</name>